<dbReference type="AlphaFoldDB" id="A0AAT9G8U2"/>
<dbReference type="Pfam" id="PF01809">
    <property type="entry name" value="YidD"/>
    <property type="match status" value="1"/>
</dbReference>
<evidence type="ECO:0000256" key="2">
    <source>
        <dbReference type="SAM" id="Phobius"/>
    </source>
</evidence>
<dbReference type="PANTHER" id="PTHR33383">
    <property type="entry name" value="MEMBRANE PROTEIN INSERTION EFFICIENCY FACTOR-RELATED"/>
    <property type="match status" value="1"/>
</dbReference>
<dbReference type="InterPro" id="IPR002696">
    <property type="entry name" value="Membr_insert_effic_factor_YidD"/>
</dbReference>
<accession>A0AAT9G8U2</accession>
<dbReference type="HAMAP" id="MF_00386">
    <property type="entry name" value="UPF0161_YidD"/>
    <property type="match status" value="1"/>
</dbReference>
<keyword evidence="2" id="KW-1133">Transmembrane helix</keyword>
<keyword evidence="2" id="KW-0812">Transmembrane</keyword>
<organism evidence="3">
    <name type="scientific">Candidatus Tisiphia endosymbiont of Sergentomyia squamirostris</name>
    <dbReference type="NCBI Taxonomy" id="3113639"/>
    <lineage>
        <taxon>Bacteria</taxon>
        <taxon>Pseudomonadati</taxon>
        <taxon>Pseudomonadota</taxon>
        <taxon>Alphaproteobacteria</taxon>
        <taxon>Rickettsiales</taxon>
        <taxon>Rickettsiaceae</taxon>
        <taxon>Rickettsieae</taxon>
        <taxon>Candidatus Tisiphia</taxon>
    </lineage>
</organism>
<dbReference type="GO" id="GO:0005886">
    <property type="term" value="C:plasma membrane"/>
    <property type="evidence" value="ECO:0007669"/>
    <property type="project" value="UniProtKB-SubCell"/>
</dbReference>
<gene>
    <name evidence="3" type="ORF">DMENIID0002_08830</name>
</gene>
<dbReference type="EMBL" id="AP029170">
    <property type="protein sequence ID" value="BFD46237.1"/>
    <property type="molecule type" value="Genomic_DNA"/>
</dbReference>
<feature type="transmembrane region" description="Helical" evidence="2">
    <location>
        <begin position="31"/>
        <end position="50"/>
    </location>
</feature>
<keyword evidence="1" id="KW-1003">Cell membrane</keyword>
<evidence type="ECO:0000256" key="1">
    <source>
        <dbReference type="HAMAP-Rule" id="MF_00386"/>
    </source>
</evidence>
<reference evidence="3" key="1">
    <citation type="submission" date="2024-01" db="EMBL/GenBank/DDBJ databases">
        <title>Sequencing the genomes of a sandfly, Sergentomyia squamirostris, and its two endosymbionts.</title>
        <authorList>
            <person name="Itokawa K."/>
            <person name="Sanjoba C."/>
        </authorList>
    </citation>
    <scope>NUCLEOTIDE SEQUENCE</scope>
    <source>
        <strain evidence="3">RiSSQ</strain>
    </source>
</reference>
<sequence length="105" mass="12563">MQTHDIFKKQFFKLFDYTLFELTMIKMKHRFNLLLILIRFYQFFISPLLGDNCRFDPSCSEYARSAIRMHGNIKGLWLFIKRIIRCNPFCQGGYDPVPNTTQPES</sequence>
<comment type="function">
    <text evidence="1">Could be involved in insertion of integral membrane proteins into the membrane.</text>
</comment>
<protein>
    <recommendedName>
        <fullName evidence="1">Putative membrane protein insertion efficiency factor</fullName>
    </recommendedName>
</protein>
<name>A0AAT9G8U2_9RICK</name>
<evidence type="ECO:0000313" key="3">
    <source>
        <dbReference type="EMBL" id="BFD46237.1"/>
    </source>
</evidence>
<dbReference type="PANTHER" id="PTHR33383:SF1">
    <property type="entry name" value="MEMBRANE PROTEIN INSERTION EFFICIENCY FACTOR-RELATED"/>
    <property type="match status" value="1"/>
</dbReference>
<keyword evidence="1 2" id="KW-0472">Membrane</keyword>
<dbReference type="NCBIfam" id="TIGR00278">
    <property type="entry name" value="membrane protein insertion efficiency factor YidD"/>
    <property type="match status" value="1"/>
</dbReference>
<comment type="similarity">
    <text evidence="1">Belongs to the UPF0161 family.</text>
</comment>
<proteinExistence type="inferred from homology"/>
<dbReference type="SMART" id="SM01234">
    <property type="entry name" value="Haemolytic"/>
    <property type="match status" value="1"/>
</dbReference>
<comment type="subcellular location">
    <subcellularLocation>
        <location evidence="1">Cell membrane</location>
        <topology evidence="1">Peripheral membrane protein</topology>
        <orientation evidence="1">Cytoplasmic side</orientation>
    </subcellularLocation>
</comment>